<protein>
    <submittedName>
        <fullName evidence="2">DinB family protein</fullName>
    </submittedName>
</protein>
<dbReference type="SUPFAM" id="SSF109854">
    <property type="entry name" value="DinB/YfiT-like putative metalloenzymes"/>
    <property type="match status" value="1"/>
</dbReference>
<feature type="domain" description="DinB-like" evidence="1">
    <location>
        <begin position="26"/>
        <end position="158"/>
    </location>
</feature>
<dbReference type="Proteomes" id="UP000606008">
    <property type="component" value="Unassembled WGS sequence"/>
</dbReference>
<name>A0ABX0QFN9_9BACT</name>
<dbReference type="InterPro" id="IPR024775">
    <property type="entry name" value="DinB-like"/>
</dbReference>
<dbReference type="InterPro" id="IPR034660">
    <property type="entry name" value="DinB/YfiT-like"/>
</dbReference>
<sequence>MNQPEIWLRGPLPNVPALLQPAAHALEQALLDARTALSNFPDALLWERPAGLASVGFHLQHIAGVQDRMLTYARHEALSETQFTYLRQEGKPTNEMPTVADLLTRLHTQTERTVAHLRTVDPGALPDYRPVGREGLPSTVGGLLFHAAEHSMRHVGQLLVTAKLLVGLQDRTVLQQAPQ</sequence>
<organism evidence="2 3">
    <name type="scientific">Fibrivirga algicola</name>
    <dbReference type="NCBI Taxonomy" id="2950420"/>
    <lineage>
        <taxon>Bacteria</taxon>
        <taxon>Pseudomonadati</taxon>
        <taxon>Bacteroidota</taxon>
        <taxon>Cytophagia</taxon>
        <taxon>Cytophagales</taxon>
        <taxon>Spirosomataceae</taxon>
        <taxon>Fibrivirga</taxon>
    </lineage>
</organism>
<keyword evidence="3" id="KW-1185">Reference proteome</keyword>
<reference evidence="3" key="1">
    <citation type="submission" date="2019-09" db="EMBL/GenBank/DDBJ databases">
        <authorList>
            <person name="Jung D.-H."/>
        </authorList>
    </citation>
    <scope>NUCLEOTIDE SEQUENCE [LARGE SCALE GENOMIC DNA]</scope>
    <source>
        <strain evidence="3">JA-25</strain>
    </source>
</reference>
<dbReference type="Gene3D" id="1.20.120.450">
    <property type="entry name" value="dinb family like domain"/>
    <property type="match status" value="1"/>
</dbReference>
<proteinExistence type="predicted"/>
<evidence type="ECO:0000313" key="3">
    <source>
        <dbReference type="Proteomes" id="UP000606008"/>
    </source>
</evidence>
<dbReference type="EMBL" id="WAEL01000004">
    <property type="protein sequence ID" value="NID11246.1"/>
    <property type="molecule type" value="Genomic_DNA"/>
</dbReference>
<reference evidence="3" key="2">
    <citation type="submission" date="2023-07" db="EMBL/GenBank/DDBJ databases">
        <authorList>
            <person name="Jung D.-H."/>
        </authorList>
    </citation>
    <scope>NUCLEOTIDE SEQUENCE [LARGE SCALE GENOMIC DNA]</scope>
    <source>
        <strain evidence="3">JA-25</strain>
    </source>
</reference>
<comment type="caution">
    <text evidence="2">The sequence shown here is derived from an EMBL/GenBank/DDBJ whole genome shotgun (WGS) entry which is preliminary data.</text>
</comment>
<accession>A0ABX0QFN9</accession>
<evidence type="ECO:0000259" key="1">
    <source>
        <dbReference type="Pfam" id="PF12867"/>
    </source>
</evidence>
<evidence type="ECO:0000313" key="2">
    <source>
        <dbReference type="EMBL" id="NID11246.1"/>
    </source>
</evidence>
<dbReference type="RefSeq" id="WP_085413323.1">
    <property type="nucleotide sequence ID" value="NZ_WAEL01000004.1"/>
</dbReference>
<dbReference type="Pfam" id="PF12867">
    <property type="entry name" value="DinB_2"/>
    <property type="match status" value="1"/>
</dbReference>
<gene>
    <name evidence="2" type="ORF">F7231_13795</name>
</gene>